<sequence length="283" mass="32098">MRNYLEESLEKWARYAVVTTLFELQLPEHIGDEQRPQCGSCQGRNVTCEFKEWTFVPGVRSSLRRDERVREDTADEDDSLMPMNDSLLSFIDDSSSTLETVLDDPLPAIVRSERVETTQSIVRSDRVESAENAPTNTSQPTATTTAHQPNNEGNQIPTPARWNETVLSEQNSSERQTAMLRFRYQIAPWLDSNAPRSTFGPKIMTLAAEKSVIMDVIVWVAMRRSRSSTTPEGDFHLVQHLQHRLSLENGFTADVGRSLLALGNFFYTSPSEWVGFHSDRGDR</sequence>
<dbReference type="Proteomes" id="UP000265631">
    <property type="component" value="Unassembled WGS sequence"/>
</dbReference>
<name>A0A395M4B8_9HYPO</name>
<evidence type="ECO:0000313" key="2">
    <source>
        <dbReference type="EMBL" id="RFN40336.1"/>
    </source>
</evidence>
<feature type="non-terminal residue" evidence="2">
    <location>
        <position position="283"/>
    </location>
</feature>
<evidence type="ECO:0000256" key="1">
    <source>
        <dbReference type="SAM" id="MobiDB-lite"/>
    </source>
</evidence>
<evidence type="ECO:0000313" key="3">
    <source>
        <dbReference type="Proteomes" id="UP000265631"/>
    </source>
</evidence>
<organism evidence="2 3">
    <name type="scientific">Fusarium flagelliforme</name>
    <dbReference type="NCBI Taxonomy" id="2675880"/>
    <lineage>
        <taxon>Eukaryota</taxon>
        <taxon>Fungi</taxon>
        <taxon>Dikarya</taxon>
        <taxon>Ascomycota</taxon>
        <taxon>Pezizomycotina</taxon>
        <taxon>Sordariomycetes</taxon>
        <taxon>Hypocreomycetidae</taxon>
        <taxon>Hypocreales</taxon>
        <taxon>Nectriaceae</taxon>
        <taxon>Fusarium</taxon>
        <taxon>Fusarium incarnatum-equiseti species complex</taxon>
    </lineage>
</organism>
<feature type="region of interest" description="Disordered" evidence="1">
    <location>
        <begin position="117"/>
        <end position="159"/>
    </location>
</feature>
<reference evidence="2 3" key="1">
    <citation type="journal article" date="2018" name="PLoS Pathog.">
        <title>Evolution of structural diversity of trichothecenes, a family of toxins produced by plant pathogenic and entomopathogenic fungi.</title>
        <authorList>
            <person name="Proctor R.H."/>
            <person name="McCormick S.P."/>
            <person name="Kim H.S."/>
            <person name="Cardoza R.E."/>
            <person name="Stanley A.M."/>
            <person name="Lindo L."/>
            <person name="Kelly A."/>
            <person name="Brown D.W."/>
            <person name="Lee T."/>
            <person name="Vaughan M.M."/>
            <person name="Alexander N.J."/>
            <person name="Busman M."/>
            <person name="Gutierrez S."/>
        </authorList>
    </citation>
    <scope>NUCLEOTIDE SEQUENCE [LARGE SCALE GENOMIC DNA]</scope>
    <source>
        <strain evidence="2 3">NRRL 13405</strain>
    </source>
</reference>
<accession>A0A395M4B8</accession>
<keyword evidence="3" id="KW-1185">Reference proteome</keyword>
<protein>
    <submittedName>
        <fullName evidence="2">Uncharacterized protein</fullName>
    </submittedName>
</protein>
<dbReference type="AlphaFoldDB" id="A0A395M4B8"/>
<gene>
    <name evidence="2" type="ORF">FIE12Z_13062</name>
</gene>
<proteinExistence type="predicted"/>
<comment type="caution">
    <text evidence="2">The sequence shown here is derived from an EMBL/GenBank/DDBJ whole genome shotgun (WGS) entry which is preliminary data.</text>
</comment>
<dbReference type="STRING" id="2594813.A0A395M4B8"/>
<feature type="compositionally biased region" description="Low complexity" evidence="1">
    <location>
        <begin position="132"/>
        <end position="151"/>
    </location>
</feature>
<dbReference type="EMBL" id="PXXK01000992">
    <property type="protein sequence ID" value="RFN40336.1"/>
    <property type="molecule type" value="Genomic_DNA"/>
</dbReference>